<feature type="domain" description="S1 motif" evidence="6">
    <location>
        <begin position="218"/>
        <end position="286"/>
    </location>
</feature>
<feature type="compositionally biased region" description="Polar residues" evidence="5">
    <location>
        <begin position="552"/>
        <end position="567"/>
    </location>
</feature>
<comment type="caution">
    <text evidence="7">The sequence shown here is derived from an EMBL/GenBank/DDBJ whole genome shotgun (WGS) entry which is preliminary data.</text>
</comment>
<dbReference type="GO" id="GO:0003723">
    <property type="term" value="F:RNA binding"/>
    <property type="evidence" value="ECO:0007669"/>
    <property type="project" value="TreeGrafter"/>
</dbReference>
<dbReference type="InterPro" id="IPR003029">
    <property type="entry name" value="S1_domain"/>
</dbReference>
<dbReference type="OrthoDB" id="18994at2759"/>
<dbReference type="GO" id="GO:0006364">
    <property type="term" value="P:rRNA processing"/>
    <property type="evidence" value="ECO:0007669"/>
    <property type="project" value="UniProtKB-KW"/>
</dbReference>
<feature type="compositionally biased region" description="Low complexity" evidence="5">
    <location>
        <begin position="1"/>
        <end position="10"/>
    </location>
</feature>
<dbReference type="InterPro" id="IPR045209">
    <property type="entry name" value="Rrp5"/>
</dbReference>
<evidence type="ECO:0000256" key="1">
    <source>
        <dbReference type="ARBA" id="ARBA00004604"/>
    </source>
</evidence>
<evidence type="ECO:0000313" key="7">
    <source>
        <dbReference type="EMBL" id="KYQ92172.1"/>
    </source>
</evidence>
<dbReference type="InterPro" id="IPR011990">
    <property type="entry name" value="TPR-like_helical_dom_sf"/>
</dbReference>
<feature type="region of interest" description="Disordered" evidence="5">
    <location>
        <begin position="552"/>
        <end position="632"/>
    </location>
</feature>
<feature type="compositionally biased region" description="Low complexity" evidence="5">
    <location>
        <begin position="23"/>
        <end position="41"/>
    </location>
</feature>
<sequence length="891" mass="102181">MNSKSKTTKVTAKKETESKQVNKNTPTTKTTSTTKTETKTTSNIKDQKKNEQLKVGDKVTVEVVELNEYHLEIKYKDYRGIIHISNFEAPTENGIDLFESIKPKHKLEVYIVQLNDTKKWIECSQQKDQIKLSVDSLKSSQIVKTFVYGQTSSNELAVFMKPDQIGYLDILSNFSSVAEFEKFKNSRVFLKCQVKQVSKDKRVELSLFNSKASKIKQGQVVIGLVQEIQTCSMKVRLSSNLLATVKLVDVDNQNLHSEPFSIYQQGDLLNFFVKSITNSGVFLSLDSEVLGADASSQNPKFENVTSIKRKSSPIGQGVHTWGYIVELNSQMARVQLTTEDSAVLLASETNAYYWSTLTLGKLIRVVLGSVKEEGTPQQSVSAKFHPGTQLTETTIKLGDILPLEVKSIKDYGIFVQSGKIHALCHISQVADQLMTPELLKENFSEGDLVIGKCCKIEDYKISELKQSKAQKFNKHQKFSLNFTLKPSELEGIDIDSKIRVDWDIQDTPEPVPSRTSAFKTPFDRYLSEIQKQLEMGEDAMSVDTETNNNDIVAFNWNGTSESVTQDTGSKKRKEMDKYDDEIESDLEESEQGVEKKKLKLEKSKTREKNEKEIKEKEDLLSEQNSAPESPQDFERLLLGSPNSSYIWVQYMSFYLGLSEINKAREIGERALKKILPNQMVEQRNVWLSLYNLENLFGSAETLMTLFKRSIQYQDPKTMYLSMLSILDNTEKYDKLETYFQMAIKKFKYSAKIWCRYAEYLLKVGKHDVFSQITSRVIELLPKKKQIKVISKFGQLEFKQGDPERGRTIFEGLVASYPNRTDLWNIYIDMELKIKDEAKIRNLMDRCINLKVSDKNIKQFFKKYLNFEKQHGNDKSIQRIKHLAIKFVEQTK</sequence>
<dbReference type="PROSITE" id="PS50126">
    <property type="entry name" value="S1"/>
    <property type="match status" value="2"/>
</dbReference>
<dbReference type="PANTHER" id="PTHR23270:SF10">
    <property type="entry name" value="PROTEIN RRP5 HOMOLOG"/>
    <property type="match status" value="1"/>
</dbReference>
<dbReference type="InterPro" id="IPR055430">
    <property type="entry name" value="HAT_Syf1_CNRKL1_C"/>
</dbReference>
<dbReference type="Pfam" id="PF23231">
    <property type="entry name" value="HAT_Syf1_CNRKL1_C"/>
    <property type="match status" value="1"/>
</dbReference>
<evidence type="ECO:0000259" key="6">
    <source>
        <dbReference type="PROSITE" id="PS50126"/>
    </source>
</evidence>
<dbReference type="FunFam" id="1.25.40.10:FF:000065">
    <property type="entry name" value="Programmed cell death 11"/>
    <property type="match status" value="1"/>
</dbReference>
<dbReference type="Proteomes" id="UP000076078">
    <property type="component" value="Unassembled WGS sequence"/>
</dbReference>
<gene>
    <name evidence="7" type="ORF">DLAC_07013</name>
</gene>
<dbReference type="SMART" id="SM00386">
    <property type="entry name" value="HAT"/>
    <property type="match status" value="4"/>
</dbReference>
<evidence type="ECO:0000256" key="3">
    <source>
        <dbReference type="ARBA" id="ARBA00022737"/>
    </source>
</evidence>
<dbReference type="SUPFAM" id="SSF48452">
    <property type="entry name" value="TPR-like"/>
    <property type="match status" value="2"/>
</dbReference>
<dbReference type="EMBL" id="LODT01000031">
    <property type="protein sequence ID" value="KYQ92172.1"/>
    <property type="molecule type" value="Genomic_DNA"/>
</dbReference>
<dbReference type="InterPro" id="IPR003107">
    <property type="entry name" value="HAT"/>
</dbReference>
<accession>A0A151ZDY3</accession>
<dbReference type="SUPFAM" id="SSF50249">
    <property type="entry name" value="Nucleic acid-binding proteins"/>
    <property type="match status" value="3"/>
</dbReference>
<dbReference type="InterPro" id="IPR012340">
    <property type="entry name" value="NA-bd_OB-fold"/>
</dbReference>
<evidence type="ECO:0000256" key="2">
    <source>
        <dbReference type="ARBA" id="ARBA00022552"/>
    </source>
</evidence>
<reference evidence="7 8" key="1">
    <citation type="submission" date="2015-12" db="EMBL/GenBank/DDBJ databases">
        <title>Dictyostelia acquired genes for synthesis and detection of signals that induce cell-type specialization by lateral gene transfer from prokaryotes.</title>
        <authorList>
            <person name="Gloeckner G."/>
            <person name="Schaap P."/>
        </authorList>
    </citation>
    <scope>NUCLEOTIDE SEQUENCE [LARGE SCALE GENOMIC DNA]</scope>
    <source>
        <strain evidence="7 8">TK</strain>
    </source>
</reference>
<keyword evidence="4" id="KW-0539">Nucleus</keyword>
<organism evidence="7 8">
    <name type="scientific">Tieghemostelium lacteum</name>
    <name type="common">Slime mold</name>
    <name type="synonym">Dictyostelium lacteum</name>
    <dbReference type="NCBI Taxonomy" id="361077"/>
    <lineage>
        <taxon>Eukaryota</taxon>
        <taxon>Amoebozoa</taxon>
        <taxon>Evosea</taxon>
        <taxon>Eumycetozoa</taxon>
        <taxon>Dictyostelia</taxon>
        <taxon>Dictyosteliales</taxon>
        <taxon>Raperosteliaceae</taxon>
        <taxon>Tieghemostelium</taxon>
    </lineage>
</organism>
<feature type="compositionally biased region" description="Basic and acidic residues" evidence="5">
    <location>
        <begin position="592"/>
        <end position="619"/>
    </location>
</feature>
<name>A0A151ZDY3_TIELA</name>
<dbReference type="PANTHER" id="PTHR23270">
    <property type="entry name" value="PROGRAMMED CELL DEATH PROTEIN 11 PRE-RRNA PROCESSING PROTEIN RRP5"/>
    <property type="match status" value="1"/>
</dbReference>
<keyword evidence="3" id="KW-0677">Repeat</keyword>
<dbReference type="FunCoup" id="A0A151ZDY3">
    <property type="interactions" value="1"/>
</dbReference>
<feature type="region of interest" description="Disordered" evidence="5">
    <location>
        <begin position="1"/>
        <end position="44"/>
    </location>
</feature>
<feature type="compositionally biased region" description="Acidic residues" evidence="5">
    <location>
        <begin position="577"/>
        <end position="591"/>
    </location>
</feature>
<dbReference type="SMART" id="SM00316">
    <property type="entry name" value="S1"/>
    <property type="match status" value="3"/>
</dbReference>
<dbReference type="InParanoid" id="A0A151ZDY3"/>
<evidence type="ECO:0000256" key="5">
    <source>
        <dbReference type="SAM" id="MobiDB-lite"/>
    </source>
</evidence>
<dbReference type="OMA" id="SIQYQDP"/>
<dbReference type="AlphaFoldDB" id="A0A151ZDY3"/>
<evidence type="ECO:0000313" key="8">
    <source>
        <dbReference type="Proteomes" id="UP000076078"/>
    </source>
</evidence>
<dbReference type="Gene3D" id="2.40.50.140">
    <property type="entry name" value="Nucleic acid-binding proteins"/>
    <property type="match status" value="3"/>
</dbReference>
<comment type="subcellular location">
    <subcellularLocation>
        <location evidence="1">Nucleus</location>
        <location evidence="1">Nucleolus</location>
    </subcellularLocation>
</comment>
<dbReference type="Gene3D" id="1.25.40.10">
    <property type="entry name" value="Tetratricopeptide repeat domain"/>
    <property type="match status" value="1"/>
</dbReference>
<evidence type="ECO:0000256" key="4">
    <source>
        <dbReference type="ARBA" id="ARBA00023242"/>
    </source>
</evidence>
<protein>
    <submittedName>
        <fullName evidence="7">HAT repeat-containing protein</fullName>
    </submittedName>
</protein>
<keyword evidence="2" id="KW-0698">rRNA processing</keyword>
<dbReference type="GO" id="GO:0032040">
    <property type="term" value="C:small-subunit processome"/>
    <property type="evidence" value="ECO:0007669"/>
    <property type="project" value="TreeGrafter"/>
</dbReference>
<proteinExistence type="predicted"/>
<feature type="domain" description="S1 motif" evidence="6">
    <location>
        <begin position="398"/>
        <end position="485"/>
    </location>
</feature>
<keyword evidence="8" id="KW-1185">Reference proteome</keyword>
<dbReference type="STRING" id="361077.A0A151ZDY3"/>